<feature type="signal peptide" evidence="1">
    <location>
        <begin position="1"/>
        <end position="22"/>
    </location>
</feature>
<evidence type="ECO:0000256" key="1">
    <source>
        <dbReference type="SAM" id="SignalP"/>
    </source>
</evidence>
<keyword evidence="1" id="KW-0732">Signal</keyword>
<dbReference type="Proteomes" id="UP001162741">
    <property type="component" value="Chromosome"/>
</dbReference>
<evidence type="ECO:0000313" key="2">
    <source>
        <dbReference type="EMBL" id="UYQ95247.1"/>
    </source>
</evidence>
<accession>A0ABY6J6M4</accession>
<name>A0ABY6J6M4_9BACT</name>
<organism evidence="2 3">
    <name type="scientific">Chitinophaga horti</name>
    <dbReference type="NCBI Taxonomy" id="2920382"/>
    <lineage>
        <taxon>Bacteria</taxon>
        <taxon>Pseudomonadati</taxon>
        <taxon>Bacteroidota</taxon>
        <taxon>Chitinophagia</taxon>
        <taxon>Chitinophagales</taxon>
        <taxon>Chitinophagaceae</taxon>
        <taxon>Chitinophaga</taxon>
    </lineage>
</organism>
<dbReference type="InterPro" id="IPR025366">
    <property type="entry name" value="DUF4270"/>
</dbReference>
<feature type="chain" id="PRO_5046093843" evidence="1">
    <location>
        <begin position="23"/>
        <end position="457"/>
    </location>
</feature>
<gene>
    <name evidence="2" type="ORF">MKQ68_09075</name>
</gene>
<dbReference type="EMBL" id="CP107006">
    <property type="protein sequence ID" value="UYQ95247.1"/>
    <property type="molecule type" value="Genomic_DNA"/>
</dbReference>
<protein>
    <submittedName>
        <fullName evidence="2">DUF4270 domain-containing protein</fullName>
    </submittedName>
</protein>
<dbReference type="Pfam" id="PF14092">
    <property type="entry name" value="DUF4270"/>
    <property type="match status" value="1"/>
</dbReference>
<reference evidence="2" key="1">
    <citation type="submission" date="2022-10" db="EMBL/GenBank/DDBJ databases">
        <title>Chitinophaga sp. nov., isolated from soil.</title>
        <authorList>
            <person name="Jeon C.O."/>
        </authorList>
    </citation>
    <scope>NUCLEOTIDE SEQUENCE</scope>
    <source>
        <strain evidence="2">R8</strain>
    </source>
</reference>
<sequence length="457" mass="49920">MKINIRNFSGALALMAALFAYTACNKATSLGVDLIPGSDNVNVKDTTIENIIANNIWQTDSAVFTGAANYTAVLGSITDDLVFGRTQGTLYTQVSLPNSGFSYSGTAQTLDSVILYIGYNGFYGDSMAPLKLNVYRMNEPKFRIDSNYRYYQKLGVDVAQQIGSATIIPRQLRDSIIVYGVKQTPALRIALTPAFGNLLLQQTTSGNFVNDSTFRAFLGGIAVVPDTTVLGRNLLYLNLASTSTKLSVYYKSAENDSLVSSFAFDSYASAHANYFSRNYTGSEAAQYINTNNPLGDSLLFLQEAPGIYAKLKIPGLESIPKAIINKAELAITEVTFGSDPARDAIYTEPDRLMLAQYQAATGDSVKALVDYGNPTNPNLSYFGGQRTVISDLGIMKVVQYKFNIARHLQLLLDSKDTNFGLRLEALSSLNIDSRRVKVGGGNHSTYKMKLRIIYTQL</sequence>
<proteinExistence type="predicted"/>
<dbReference type="RefSeq" id="WP_264283017.1">
    <property type="nucleotide sequence ID" value="NZ_CP107006.1"/>
</dbReference>
<evidence type="ECO:0000313" key="3">
    <source>
        <dbReference type="Proteomes" id="UP001162741"/>
    </source>
</evidence>
<keyword evidence="3" id="KW-1185">Reference proteome</keyword>